<evidence type="ECO:0000256" key="1">
    <source>
        <dbReference type="SAM" id="MobiDB-lite"/>
    </source>
</evidence>
<comment type="caution">
    <text evidence="2">The sequence shown here is derived from an EMBL/GenBank/DDBJ whole genome shotgun (WGS) entry which is preliminary data.</text>
</comment>
<dbReference type="AlphaFoldDB" id="A0AAD5VI31"/>
<dbReference type="EMBL" id="JANIEX010001119">
    <property type="protein sequence ID" value="KAJ3560734.1"/>
    <property type="molecule type" value="Genomic_DNA"/>
</dbReference>
<sequence length="355" mass="37061">MALEHYLKTLSVDSITQLTDSQISPDIGGAQILLGVMGIFGDGDGDKENINPNGGHELNPELTPRASSSSLPLTTLLYISDPICSSVFPTFIISEMSVQLNPIAPAFINIPLPHIVDTAKPVTTYHPFHLASLQLYIIYDHAIHARNSHNLDAPIGYHDFTEAFNTQGIQYKFAIHDSEARNWTFLDQSITHNIIYLSPSANACPPQEADPILVALHVMSPDGVIDCKAVASVFGRVVSGSVPNEPSSGPQHCNQGNFTNTHGCGRCGSNGPTFNTHLGPVNSGHGPSPHHSSQGANTPVTSSSTRQASASGSSSQPVGSSPASATSSSSNGGAQSSSGDVDMGVNNGGANSSSV</sequence>
<evidence type="ECO:0000313" key="3">
    <source>
        <dbReference type="Proteomes" id="UP001213000"/>
    </source>
</evidence>
<feature type="region of interest" description="Disordered" evidence="1">
    <location>
        <begin position="275"/>
        <end position="355"/>
    </location>
</feature>
<keyword evidence="3" id="KW-1185">Reference proteome</keyword>
<feature type="compositionally biased region" description="Low complexity" evidence="1">
    <location>
        <begin position="279"/>
        <end position="293"/>
    </location>
</feature>
<feature type="compositionally biased region" description="Low complexity" evidence="1">
    <location>
        <begin position="300"/>
        <end position="339"/>
    </location>
</feature>
<protein>
    <submittedName>
        <fullName evidence="2">Uncharacterized protein</fullName>
    </submittedName>
</protein>
<accession>A0AAD5VI31</accession>
<gene>
    <name evidence="2" type="ORF">NP233_g10641</name>
</gene>
<proteinExistence type="predicted"/>
<name>A0AAD5VI31_9AGAR</name>
<dbReference type="Proteomes" id="UP001213000">
    <property type="component" value="Unassembled WGS sequence"/>
</dbReference>
<organism evidence="2 3">
    <name type="scientific">Leucocoprinus birnbaumii</name>
    <dbReference type="NCBI Taxonomy" id="56174"/>
    <lineage>
        <taxon>Eukaryota</taxon>
        <taxon>Fungi</taxon>
        <taxon>Dikarya</taxon>
        <taxon>Basidiomycota</taxon>
        <taxon>Agaricomycotina</taxon>
        <taxon>Agaricomycetes</taxon>
        <taxon>Agaricomycetidae</taxon>
        <taxon>Agaricales</taxon>
        <taxon>Agaricineae</taxon>
        <taxon>Agaricaceae</taxon>
        <taxon>Leucocoprinus</taxon>
    </lineage>
</organism>
<reference evidence="2" key="1">
    <citation type="submission" date="2022-07" db="EMBL/GenBank/DDBJ databases">
        <title>Genome Sequence of Leucocoprinus birnbaumii.</title>
        <authorList>
            <person name="Buettner E."/>
        </authorList>
    </citation>
    <scope>NUCLEOTIDE SEQUENCE</scope>
    <source>
        <strain evidence="2">VT141</strain>
    </source>
</reference>
<feature type="region of interest" description="Disordered" evidence="1">
    <location>
        <begin position="45"/>
        <end position="66"/>
    </location>
</feature>
<evidence type="ECO:0000313" key="2">
    <source>
        <dbReference type="EMBL" id="KAJ3560734.1"/>
    </source>
</evidence>